<name>A0A023BD86_GRENI</name>
<comment type="caution">
    <text evidence="1">The sequence shown here is derived from an EMBL/GenBank/DDBJ whole genome shotgun (WGS) entry which is preliminary data.</text>
</comment>
<reference evidence="1" key="1">
    <citation type="submission" date="2013-12" db="EMBL/GenBank/DDBJ databases">
        <authorList>
            <person name="Omoto C.K."/>
            <person name="Sibley D."/>
            <person name="Venepally P."/>
            <person name="Hadjithomas M."/>
            <person name="Karamycheva S."/>
            <person name="Brunk B."/>
            <person name="Roos D."/>
            <person name="Caler E."/>
            <person name="Lorenzi H."/>
        </authorList>
    </citation>
    <scope>NUCLEOTIDE SEQUENCE</scope>
</reference>
<dbReference type="VEuPathDB" id="CryptoDB:GNI_006100"/>
<dbReference type="OrthoDB" id="2320141at2759"/>
<sequence>MKTTKSRGVGLPFPVHVFLTGFVGPSCDSPSLSCGVPERGRGPVGIADKSFRDSTTVADGGLLRIQEVVDDIVRDYFDQRIEAQEKTPSSVDALQSAKIIGRLEGRILRPARLASRMAFGESETRRCTAWRWASAAGELCDRLDRRIMQGLLKKCTRFVSRPTGMTDQWYLAKILQRGVRPDSIETLMKRVGVKLDQSYKCGLLLHDMVMQRHFVRFPTTTEADRKVIFSVSRIAHWLLKTKNKEGRFYGIIGTSQEGKKQWLRTDNTSIKMAQYLRHMWGLKRFLKMAELVKELLPVEGATSLTNTCFFERFLGAVARSCAAEFRALCSLIGFATVDGRTLADQGLAGPEMHTTNPLSTNPLGVSAVKERRARHVADTHQMCRPEVAANPIGGAQPCSKTQRHSKTLLVAPARLSHSVLALGGLTTVSLDQQAGPSFRGVSNRTVSNVPSVSDIPSGATVGEPVDARVEEVQNFIADLIQGFRNKVGESSLGKKTEGYTRALESLLRILERTASKGKMLATRLSSKTGWRRAKLAGDLYEQVDHKRLMALFEMCTTIVPRPAGMSEQWYLSKIIQKLMPGASVGSFCEKYGIDHHVHPKFSKFMFNLDGIVMERHFCGLPETNGNSKLIIWSVCQVMSWLLKTRLREPYFKLIAEKDYWNGGISTETIELTAFLFRLWGPERFRNVAKFARTLLPVTAKEISDACFLGCFLRGVLGSCPKHYRVLCSTAGFSFTEKRTQKRFEEEGPEFFGHLPPNWETITTKDLKALDMESHPDVLSQHVTDFETASYAPHLDYRVELPPVAADLATVGPVVCTPAAPVTPFVALPGTRAMVGHSIVTLSEISHEAASRSAMHYAAALREWGSQEVEKALCASYADLGLRKRHGVEDTECPEEKRGKSS</sequence>
<accession>A0A023BD86</accession>
<dbReference type="EMBL" id="AFNH02000046">
    <property type="protein sequence ID" value="EZG87870.1"/>
    <property type="molecule type" value="Genomic_DNA"/>
</dbReference>
<evidence type="ECO:0000313" key="1">
    <source>
        <dbReference type="EMBL" id="EZG87870.1"/>
    </source>
</evidence>
<organism evidence="1 2">
    <name type="scientific">Gregarina niphandrodes</name>
    <name type="common">Septate eugregarine</name>
    <dbReference type="NCBI Taxonomy" id="110365"/>
    <lineage>
        <taxon>Eukaryota</taxon>
        <taxon>Sar</taxon>
        <taxon>Alveolata</taxon>
        <taxon>Apicomplexa</taxon>
        <taxon>Conoidasida</taxon>
        <taxon>Gregarinasina</taxon>
        <taxon>Eugregarinorida</taxon>
        <taxon>Gregarinidae</taxon>
        <taxon>Gregarina</taxon>
    </lineage>
</organism>
<gene>
    <name evidence="1" type="ORF">GNI_006100</name>
</gene>
<dbReference type="RefSeq" id="XP_011128632.1">
    <property type="nucleotide sequence ID" value="XM_011130330.1"/>
</dbReference>
<dbReference type="Proteomes" id="UP000019763">
    <property type="component" value="Unassembled WGS sequence"/>
</dbReference>
<dbReference type="AlphaFoldDB" id="A0A023BD86"/>
<protein>
    <submittedName>
        <fullName evidence="1">Uncharacterized protein</fullName>
    </submittedName>
</protein>
<evidence type="ECO:0000313" key="2">
    <source>
        <dbReference type="Proteomes" id="UP000019763"/>
    </source>
</evidence>
<dbReference type="GeneID" id="22910494"/>
<proteinExistence type="predicted"/>
<keyword evidence="2" id="KW-1185">Reference proteome</keyword>